<dbReference type="Pfam" id="PF13581">
    <property type="entry name" value="HATPase_c_2"/>
    <property type="match status" value="1"/>
</dbReference>
<keyword evidence="5" id="KW-1185">Reference proteome</keyword>
<keyword evidence="4" id="KW-0067">ATP-binding</keyword>
<feature type="domain" description="Histidine kinase/HSP90-like ATPase" evidence="3">
    <location>
        <begin position="46"/>
        <end position="147"/>
    </location>
</feature>
<dbReference type="SUPFAM" id="SSF55874">
    <property type="entry name" value="ATPase domain of HSP90 chaperone/DNA topoisomerase II/histidine kinase"/>
    <property type="match status" value="1"/>
</dbReference>
<evidence type="ECO:0000313" key="5">
    <source>
        <dbReference type="Proteomes" id="UP001432014"/>
    </source>
</evidence>
<keyword evidence="1" id="KW-0418">Kinase</keyword>
<evidence type="ECO:0000256" key="2">
    <source>
        <dbReference type="SAM" id="MobiDB-lite"/>
    </source>
</evidence>
<dbReference type="Gene3D" id="3.30.565.10">
    <property type="entry name" value="Histidine kinase-like ATPase, C-terminal domain"/>
    <property type="match status" value="1"/>
</dbReference>
<keyword evidence="4" id="KW-0547">Nucleotide-binding</keyword>
<dbReference type="Proteomes" id="UP001432014">
    <property type="component" value="Chromosome"/>
</dbReference>
<keyword evidence="1" id="KW-0808">Transferase</keyword>
<evidence type="ECO:0000259" key="3">
    <source>
        <dbReference type="Pfam" id="PF13581"/>
    </source>
</evidence>
<organism evidence="4 5">
    <name type="scientific">Kitasatospora herbaricolor</name>
    <dbReference type="NCBI Taxonomy" id="68217"/>
    <lineage>
        <taxon>Bacteria</taxon>
        <taxon>Bacillati</taxon>
        <taxon>Actinomycetota</taxon>
        <taxon>Actinomycetes</taxon>
        <taxon>Kitasatosporales</taxon>
        <taxon>Streptomycetaceae</taxon>
        <taxon>Kitasatospora</taxon>
    </lineage>
</organism>
<protein>
    <submittedName>
        <fullName evidence="4">ATP-binding protein</fullName>
    </submittedName>
</protein>
<dbReference type="InterPro" id="IPR036890">
    <property type="entry name" value="HATPase_C_sf"/>
</dbReference>
<dbReference type="InterPro" id="IPR050267">
    <property type="entry name" value="Anti-sigma-factor_SerPK"/>
</dbReference>
<dbReference type="GO" id="GO:0005524">
    <property type="term" value="F:ATP binding"/>
    <property type="evidence" value="ECO:0007669"/>
    <property type="project" value="UniProtKB-KW"/>
</dbReference>
<dbReference type="PANTHER" id="PTHR35526">
    <property type="entry name" value="ANTI-SIGMA-F FACTOR RSBW-RELATED"/>
    <property type="match status" value="1"/>
</dbReference>
<dbReference type="InterPro" id="IPR003594">
    <property type="entry name" value="HATPase_dom"/>
</dbReference>
<evidence type="ECO:0000313" key="4">
    <source>
        <dbReference type="EMBL" id="WUS60248.1"/>
    </source>
</evidence>
<proteinExistence type="predicted"/>
<feature type="region of interest" description="Disordered" evidence="2">
    <location>
        <begin position="1"/>
        <end position="33"/>
    </location>
</feature>
<dbReference type="CDD" id="cd16936">
    <property type="entry name" value="HATPase_RsbW-like"/>
    <property type="match status" value="1"/>
</dbReference>
<reference evidence="4 5" key="1">
    <citation type="submission" date="2022-10" db="EMBL/GenBank/DDBJ databases">
        <title>The complete genomes of actinobacterial strains from the NBC collection.</title>
        <authorList>
            <person name="Joergensen T.S."/>
            <person name="Alvarez Arevalo M."/>
            <person name="Sterndorff E.B."/>
            <person name="Faurdal D."/>
            <person name="Vuksanovic O."/>
            <person name="Mourched A.-S."/>
            <person name="Charusanti P."/>
            <person name="Shaw S."/>
            <person name="Blin K."/>
            <person name="Weber T."/>
        </authorList>
    </citation>
    <scope>NUCLEOTIDE SEQUENCE [LARGE SCALE GENOMIC DNA]</scope>
    <source>
        <strain evidence="4 5">NBC_01247</strain>
    </source>
</reference>
<keyword evidence="1" id="KW-0723">Serine/threonine-protein kinase</keyword>
<accession>A0ABZ1WH93</accession>
<dbReference type="RefSeq" id="WP_329493670.1">
    <property type="nucleotide sequence ID" value="NZ_CP108460.1"/>
</dbReference>
<gene>
    <name evidence="4" type="ORF">OG469_35005</name>
</gene>
<dbReference type="PANTHER" id="PTHR35526:SF3">
    <property type="entry name" value="ANTI-SIGMA-F FACTOR RSBW"/>
    <property type="match status" value="1"/>
</dbReference>
<evidence type="ECO:0000256" key="1">
    <source>
        <dbReference type="ARBA" id="ARBA00022527"/>
    </source>
</evidence>
<dbReference type="EMBL" id="CP108482">
    <property type="protein sequence ID" value="WUS60248.1"/>
    <property type="molecule type" value="Genomic_DNA"/>
</dbReference>
<name>A0ABZ1WH93_9ACTN</name>
<sequence length="162" mass="16789">MDAIATGPAGALDAPADSMTGSTVPLLPEPGAEAGPVRSEAVWVLPHHPASAGDARRITRAALDAWGVDEDTTDQALLVVSELVTNAVEHARPPIALHLDRPTPGDALHIEVDDGGPATRDGAWTASCAPDEHGRGNDIVARLATAHGRRPGDHGITYWADL</sequence>